<feature type="chain" id="PRO_5039232211" evidence="1">
    <location>
        <begin position="22"/>
        <end position="683"/>
    </location>
</feature>
<dbReference type="AlphaFoldDB" id="A0A6L9S8V3"/>
<keyword evidence="1" id="KW-0732">Signal</keyword>
<gene>
    <name evidence="2" type="ORF">G1H10_12680</name>
</gene>
<sequence>MRSIIRSVTGAVLAAFVLAPGAVTTSTASTSLSGPSSSASEAADGRTDLAHLAHLDFLLDQAAPPELDDHTTYRLGEEPDLTFPWTYAEPRADGTFQRVGGGRLDPETGHYSQGAYNADDISRAAVVYLRHWQQTGAPTSRENAYELLRSLAYLQTSSGPNVGNVVLWIQSDGTLNPSAEPIELPDPSDSGPSYWLARTIWAFGEGYAAFERSDPEFAGFLQDRLRLAVDAVDRQVLDGYGQFVTVDGERVPSWLIVDGADATAEAVLGLSAYVTAAPGDAAARDALVKLSEGVAAMGAGDARSWPYGAILPWAQSRSVWHAWASQMPAALAQASGVLDDAALLDPAVTDTATFTPVLMSAGGPDNGWLPTPTERVQIAYGVDSRLQSLLAVGEATGRGGFGELAVLMAAWYFGANPAGEAMYDATTGRTFDGVQADGSINRNSGAESTIHGLLSMLALDAHPDIRDRALALTSVAGRDGLSVVEAEDAVETTGTVATPEPAWTGESLWSGEYLRLEPRQTARFDLAPGTGDRLVEPVSWLTEDGTAARSQWWSGRRPLGALHHTVGEQGISAVPGALLPQPLRMRVPAGFDTVSVTARGDSVAFDALLVRPVISRVALAGDGVSAELIHSAARTPRRVGVGQAGTSSVVRIYDTSGALVADRTISGPASVTLPPAGFAIVAT</sequence>
<reference evidence="2 3" key="1">
    <citation type="submission" date="2020-02" db="EMBL/GenBank/DDBJ databases">
        <authorList>
            <person name="Li X.-J."/>
            <person name="Han X.-M."/>
        </authorList>
    </citation>
    <scope>NUCLEOTIDE SEQUENCE [LARGE SCALE GENOMIC DNA]</scope>
    <source>
        <strain evidence="2 3">CCTCC AB 2017055</strain>
    </source>
</reference>
<dbReference type="EMBL" id="JAAGOA010000007">
    <property type="protein sequence ID" value="NEE01022.1"/>
    <property type="molecule type" value="Genomic_DNA"/>
</dbReference>
<protein>
    <submittedName>
        <fullName evidence="2">Uncharacterized protein</fullName>
    </submittedName>
</protein>
<keyword evidence="3" id="KW-1185">Reference proteome</keyword>
<proteinExistence type="predicted"/>
<feature type="signal peptide" evidence="1">
    <location>
        <begin position="1"/>
        <end position="21"/>
    </location>
</feature>
<evidence type="ECO:0000256" key="1">
    <source>
        <dbReference type="SAM" id="SignalP"/>
    </source>
</evidence>
<dbReference type="RefSeq" id="WP_163737795.1">
    <property type="nucleotide sequence ID" value="NZ_JAAGOA010000007.1"/>
</dbReference>
<name>A0A6L9S8V3_9ACTN</name>
<comment type="caution">
    <text evidence="2">The sequence shown here is derived from an EMBL/GenBank/DDBJ whole genome shotgun (WGS) entry which is preliminary data.</text>
</comment>
<evidence type="ECO:0000313" key="3">
    <source>
        <dbReference type="Proteomes" id="UP000475214"/>
    </source>
</evidence>
<evidence type="ECO:0000313" key="2">
    <source>
        <dbReference type="EMBL" id="NEE01022.1"/>
    </source>
</evidence>
<accession>A0A6L9S8V3</accession>
<organism evidence="2 3">
    <name type="scientific">Phytoactinopolyspora halotolerans</name>
    <dbReference type="NCBI Taxonomy" id="1981512"/>
    <lineage>
        <taxon>Bacteria</taxon>
        <taxon>Bacillati</taxon>
        <taxon>Actinomycetota</taxon>
        <taxon>Actinomycetes</taxon>
        <taxon>Jiangellales</taxon>
        <taxon>Jiangellaceae</taxon>
        <taxon>Phytoactinopolyspora</taxon>
    </lineage>
</organism>
<dbReference type="Proteomes" id="UP000475214">
    <property type="component" value="Unassembled WGS sequence"/>
</dbReference>